<feature type="transmembrane region" description="Helical" evidence="5">
    <location>
        <begin position="233"/>
        <end position="251"/>
    </location>
</feature>
<sequence length="545" mass="60090">MGFSDLLDSLGGLGTFQMLQTALLLLPGCLFSCQNFLQNFSAAEPDHRCRLPSPDNRSGAGDLTGPVGARDLLRASVPLDAQGRPDRCLRYPRPQWQLLLPNASAEGLVTEGCLQGWVYERTVFLSTIVTEWDLVCAKKPLKSIAQSIYMTGLMVGSVVFGILSDRFGRKTMLFWSSMQSAAMGVCVAFIPSFVGYCLFRFLSGIALSGTFLTSICLAVEWTPTQKRTVVNSFATYTITVGQIVLSGWAYLIPDWRWLQFSTSVAFGIILLYSWWLPESGCWLVVHHRLAEAVKNLQKVAWINGRKEQGAKLTPEVVTSHFQEEIANTKSSPFISDLFRSPAIRKTTCCVMFAWFSSGFSFYGLALDLQKFGFSIYWVQIVFAAVDVPSKLLVAFGMVYLGRRITLISFLLLGGSMIIINMFVPSDLAVVQMILALLGKGGLSGSFACLYQYTLELFPTEIRQMGLSSGVFGARVGSLLAPLVFIIGNYVPILQPVMFGLAPVLAALSSCFLRETRNLPLPETIREIEERLVSLTYPSPQKGSMA</sequence>
<dbReference type="InterPro" id="IPR020846">
    <property type="entry name" value="MFS_dom"/>
</dbReference>
<feature type="transmembrane region" description="Helical" evidence="5">
    <location>
        <begin position="257"/>
        <end position="276"/>
    </location>
</feature>
<feature type="transmembrane region" description="Helical" evidence="5">
    <location>
        <begin position="404"/>
        <end position="423"/>
    </location>
</feature>
<dbReference type="Proteomes" id="UP000002279">
    <property type="component" value="Chromosome 3"/>
</dbReference>
<comment type="subcellular location">
    <subcellularLocation>
        <location evidence="1">Membrane</location>
        <topology evidence="1">Multi-pass membrane protein</topology>
    </subcellularLocation>
</comment>
<evidence type="ECO:0000256" key="3">
    <source>
        <dbReference type="ARBA" id="ARBA00022989"/>
    </source>
</evidence>
<feature type="transmembrane region" description="Helical" evidence="5">
    <location>
        <begin position="144"/>
        <end position="163"/>
    </location>
</feature>
<keyword evidence="4 5" id="KW-0472">Membrane</keyword>
<dbReference type="Pfam" id="PF00083">
    <property type="entry name" value="Sugar_tr"/>
    <property type="match status" value="1"/>
</dbReference>
<evidence type="ECO:0000256" key="4">
    <source>
        <dbReference type="ARBA" id="ARBA00023136"/>
    </source>
</evidence>
<dbReference type="GO" id="GO:0015711">
    <property type="term" value="P:organic anion transport"/>
    <property type="evidence" value="ECO:0000318"/>
    <property type="project" value="GO_Central"/>
</dbReference>
<dbReference type="GO" id="GO:0016020">
    <property type="term" value="C:membrane"/>
    <property type="evidence" value="ECO:0007669"/>
    <property type="project" value="UniProtKB-SubCell"/>
</dbReference>
<feature type="transmembrane region" description="Helical" evidence="5">
    <location>
        <begin position="199"/>
        <end position="221"/>
    </location>
</feature>
<dbReference type="AlphaFoldDB" id="A0A6I8NRA2"/>
<protein>
    <recommendedName>
        <fullName evidence="6">Major facilitator superfamily (MFS) profile domain-containing protein</fullName>
    </recommendedName>
</protein>
<keyword evidence="8" id="KW-1185">Reference proteome</keyword>
<evidence type="ECO:0000256" key="5">
    <source>
        <dbReference type="SAM" id="Phobius"/>
    </source>
</evidence>
<evidence type="ECO:0000313" key="7">
    <source>
        <dbReference type="Ensembl" id="ENSOANP00000043456.1"/>
    </source>
</evidence>
<dbReference type="Ensembl" id="ENSOANT00000052860.1">
    <property type="protein sequence ID" value="ENSOANP00000043456.1"/>
    <property type="gene ID" value="ENSOANG00000013308.3"/>
</dbReference>
<dbReference type="InParanoid" id="A0A6I8NRA2"/>
<dbReference type="SUPFAM" id="SSF103473">
    <property type="entry name" value="MFS general substrate transporter"/>
    <property type="match status" value="1"/>
</dbReference>
<dbReference type="PROSITE" id="PS50850">
    <property type="entry name" value="MFS"/>
    <property type="match status" value="1"/>
</dbReference>
<evidence type="ECO:0000259" key="6">
    <source>
        <dbReference type="PROSITE" id="PS50850"/>
    </source>
</evidence>
<proteinExistence type="predicted"/>
<dbReference type="FunFam" id="1.20.1250.20:FF:000023">
    <property type="entry name" value="Solute carrier family 22 member 6"/>
    <property type="match status" value="1"/>
</dbReference>
<feature type="transmembrane region" description="Helical" evidence="5">
    <location>
        <begin position="429"/>
        <end position="452"/>
    </location>
</feature>
<gene>
    <name evidence="7" type="primary">LOC100084942</name>
</gene>
<dbReference type="InterPro" id="IPR005828">
    <property type="entry name" value="MFS_sugar_transport-like"/>
</dbReference>
<reference evidence="7" key="2">
    <citation type="submission" date="2025-08" db="UniProtKB">
        <authorList>
            <consortium name="Ensembl"/>
        </authorList>
    </citation>
    <scope>IDENTIFICATION</scope>
    <source>
        <strain evidence="7">Glennie</strain>
    </source>
</reference>
<feature type="transmembrane region" description="Helical" evidence="5">
    <location>
        <begin position="464"/>
        <end position="486"/>
    </location>
</feature>
<dbReference type="PANTHER" id="PTHR24064">
    <property type="entry name" value="SOLUTE CARRIER FAMILY 22 MEMBER"/>
    <property type="match status" value="1"/>
</dbReference>
<evidence type="ECO:0000256" key="1">
    <source>
        <dbReference type="ARBA" id="ARBA00004141"/>
    </source>
</evidence>
<evidence type="ECO:0000313" key="8">
    <source>
        <dbReference type="Proteomes" id="UP000002279"/>
    </source>
</evidence>
<feature type="transmembrane region" description="Helical" evidence="5">
    <location>
        <begin position="347"/>
        <end position="365"/>
    </location>
</feature>
<dbReference type="OMA" id="GCVILMI"/>
<reference evidence="7 8" key="1">
    <citation type="journal article" date="2008" name="Nature">
        <title>Genome analysis of the platypus reveals unique signatures of evolution.</title>
        <authorList>
            <person name="Warren W.C."/>
            <person name="Hillier L.W."/>
            <person name="Marshall Graves J.A."/>
            <person name="Birney E."/>
            <person name="Ponting C.P."/>
            <person name="Grutzner F."/>
            <person name="Belov K."/>
            <person name="Miller W."/>
            <person name="Clarke L."/>
            <person name="Chinwalla A.T."/>
            <person name="Yang S.P."/>
            <person name="Heger A."/>
            <person name="Locke D.P."/>
            <person name="Miethke P."/>
            <person name="Waters P.D."/>
            <person name="Veyrunes F."/>
            <person name="Fulton L."/>
            <person name="Fulton B."/>
            <person name="Graves T."/>
            <person name="Wallis J."/>
            <person name="Puente X.S."/>
            <person name="Lopez-Otin C."/>
            <person name="Ordonez G.R."/>
            <person name="Eichler E.E."/>
            <person name="Chen L."/>
            <person name="Cheng Z."/>
            <person name="Deakin J.E."/>
            <person name="Alsop A."/>
            <person name="Thompson K."/>
            <person name="Kirby P."/>
            <person name="Papenfuss A.T."/>
            <person name="Wakefield M.J."/>
            <person name="Olender T."/>
            <person name="Lancet D."/>
            <person name="Huttley G.A."/>
            <person name="Smit A.F."/>
            <person name="Pask A."/>
            <person name="Temple-Smith P."/>
            <person name="Batzer M.A."/>
            <person name="Walker J.A."/>
            <person name="Konkel M.K."/>
            <person name="Harris R.S."/>
            <person name="Whittington C.M."/>
            <person name="Wong E.S."/>
            <person name="Gemmell N.J."/>
            <person name="Buschiazzo E."/>
            <person name="Vargas Jentzsch I.M."/>
            <person name="Merkel A."/>
            <person name="Schmitz J."/>
            <person name="Zemann A."/>
            <person name="Churakov G."/>
            <person name="Kriegs J.O."/>
            <person name="Brosius J."/>
            <person name="Murchison E.P."/>
            <person name="Sachidanandam R."/>
            <person name="Smith C."/>
            <person name="Hannon G.J."/>
            <person name="Tsend-Ayush E."/>
            <person name="McMillan D."/>
            <person name="Attenborough R."/>
            <person name="Rens W."/>
            <person name="Ferguson-Smith M."/>
            <person name="Lefevre C.M."/>
            <person name="Sharp J.A."/>
            <person name="Nicholas K.R."/>
            <person name="Ray D.A."/>
            <person name="Kube M."/>
            <person name="Reinhardt R."/>
            <person name="Pringle T.H."/>
            <person name="Taylor J."/>
            <person name="Jones R.C."/>
            <person name="Nixon B."/>
            <person name="Dacheux J.L."/>
            <person name="Niwa H."/>
            <person name="Sekita Y."/>
            <person name="Huang X."/>
            <person name="Stark A."/>
            <person name="Kheradpour P."/>
            <person name="Kellis M."/>
            <person name="Flicek P."/>
            <person name="Chen Y."/>
            <person name="Webber C."/>
            <person name="Hardison R."/>
            <person name="Nelson J."/>
            <person name="Hallsworth-Pepin K."/>
            <person name="Delehaunty K."/>
            <person name="Markovic C."/>
            <person name="Minx P."/>
            <person name="Feng Y."/>
            <person name="Kremitzki C."/>
            <person name="Mitreva M."/>
            <person name="Glasscock J."/>
            <person name="Wylie T."/>
            <person name="Wohldmann P."/>
            <person name="Thiru P."/>
            <person name="Nhan M.N."/>
            <person name="Pohl C.S."/>
            <person name="Smith S.M."/>
            <person name="Hou S."/>
            <person name="Nefedov M."/>
            <person name="de Jong P.J."/>
            <person name="Renfree M.B."/>
            <person name="Mardis E.R."/>
            <person name="Wilson R.K."/>
        </authorList>
    </citation>
    <scope>NUCLEOTIDE SEQUENCE [LARGE SCALE GENOMIC DNA]</scope>
    <source>
        <strain evidence="7 8">Glennie</strain>
    </source>
</reference>
<dbReference type="GO" id="GO:0022857">
    <property type="term" value="F:transmembrane transporter activity"/>
    <property type="evidence" value="ECO:0007669"/>
    <property type="project" value="InterPro"/>
</dbReference>
<dbReference type="InterPro" id="IPR036259">
    <property type="entry name" value="MFS_trans_sf"/>
</dbReference>
<name>A0A6I8NRA2_ORNAN</name>
<feature type="transmembrane region" description="Helical" evidence="5">
    <location>
        <begin position="371"/>
        <end position="392"/>
    </location>
</feature>
<feature type="domain" description="Major facilitator superfamily (MFS) profile" evidence="6">
    <location>
        <begin position="100"/>
        <end position="517"/>
    </location>
</feature>
<dbReference type="Bgee" id="ENSOANG00000013308">
    <property type="expression patterns" value="Expressed in testis"/>
</dbReference>
<evidence type="ECO:0000256" key="2">
    <source>
        <dbReference type="ARBA" id="ARBA00022692"/>
    </source>
</evidence>
<feature type="transmembrane region" description="Helical" evidence="5">
    <location>
        <begin position="172"/>
        <end position="193"/>
    </location>
</feature>
<organism evidence="7 8">
    <name type="scientific">Ornithorhynchus anatinus</name>
    <name type="common">Duckbill platypus</name>
    <dbReference type="NCBI Taxonomy" id="9258"/>
    <lineage>
        <taxon>Eukaryota</taxon>
        <taxon>Metazoa</taxon>
        <taxon>Chordata</taxon>
        <taxon>Craniata</taxon>
        <taxon>Vertebrata</taxon>
        <taxon>Euteleostomi</taxon>
        <taxon>Mammalia</taxon>
        <taxon>Monotremata</taxon>
        <taxon>Ornithorhynchidae</taxon>
        <taxon>Ornithorhynchus</taxon>
    </lineage>
</organism>
<accession>A0A6I8NRA2</accession>
<keyword evidence="3 5" id="KW-1133">Transmembrane helix</keyword>
<dbReference type="GeneTree" id="ENSGT00940000166861"/>
<reference evidence="7" key="3">
    <citation type="submission" date="2025-09" db="UniProtKB">
        <authorList>
            <consortium name="Ensembl"/>
        </authorList>
    </citation>
    <scope>IDENTIFICATION</scope>
    <source>
        <strain evidence="7">Glennie</strain>
    </source>
</reference>
<keyword evidence="2 5" id="KW-0812">Transmembrane</keyword>
<dbReference type="Gene3D" id="1.20.1250.20">
    <property type="entry name" value="MFS general substrate transporter like domains"/>
    <property type="match status" value="1"/>
</dbReference>